<dbReference type="SUPFAM" id="SSF81301">
    <property type="entry name" value="Nucleotidyltransferase"/>
    <property type="match status" value="1"/>
</dbReference>
<dbReference type="Gene3D" id="3.30.460.10">
    <property type="entry name" value="Beta Polymerase, domain 2"/>
    <property type="match status" value="1"/>
</dbReference>
<dbReference type="CDD" id="cd05402">
    <property type="entry name" value="NT_PAP_TUTase"/>
    <property type="match status" value="1"/>
</dbReference>
<dbReference type="GO" id="GO:1990817">
    <property type="term" value="F:poly(A) RNA polymerase activity"/>
    <property type="evidence" value="ECO:0007669"/>
    <property type="project" value="TreeGrafter"/>
</dbReference>
<organism evidence="2 3">
    <name type="scientific">Oedothorax gibbosus</name>
    <dbReference type="NCBI Taxonomy" id="931172"/>
    <lineage>
        <taxon>Eukaryota</taxon>
        <taxon>Metazoa</taxon>
        <taxon>Ecdysozoa</taxon>
        <taxon>Arthropoda</taxon>
        <taxon>Chelicerata</taxon>
        <taxon>Arachnida</taxon>
        <taxon>Araneae</taxon>
        <taxon>Araneomorphae</taxon>
        <taxon>Entelegynae</taxon>
        <taxon>Araneoidea</taxon>
        <taxon>Linyphiidae</taxon>
        <taxon>Erigoninae</taxon>
        <taxon>Oedothorax</taxon>
    </lineage>
</organism>
<dbReference type="Gene3D" id="1.10.1410.10">
    <property type="match status" value="1"/>
</dbReference>
<reference evidence="2 3" key="1">
    <citation type="journal article" date="2022" name="Nat. Ecol. Evol.">
        <title>A masculinizing supergene underlies an exaggerated male reproductive morph in a spider.</title>
        <authorList>
            <person name="Hendrickx F."/>
            <person name="De Corte Z."/>
            <person name="Sonet G."/>
            <person name="Van Belleghem S.M."/>
            <person name="Kostlbacher S."/>
            <person name="Vangestel C."/>
        </authorList>
    </citation>
    <scope>NUCLEOTIDE SEQUENCE [LARGE SCALE GENOMIC DNA]</scope>
    <source>
        <strain evidence="2">W744_W776</strain>
    </source>
</reference>
<keyword evidence="3" id="KW-1185">Reference proteome</keyword>
<dbReference type="Proteomes" id="UP000827092">
    <property type="component" value="Unassembled WGS sequence"/>
</dbReference>
<gene>
    <name evidence="2" type="ORF">JTE90_002823</name>
</gene>
<dbReference type="Pfam" id="PF22600">
    <property type="entry name" value="MTPAP-like_central"/>
    <property type="match status" value="1"/>
</dbReference>
<evidence type="ECO:0000313" key="3">
    <source>
        <dbReference type="Proteomes" id="UP000827092"/>
    </source>
</evidence>
<comment type="caution">
    <text evidence="2">The sequence shown here is derived from an EMBL/GenBank/DDBJ whole genome shotgun (WGS) entry which is preliminary data.</text>
</comment>
<evidence type="ECO:0000259" key="1">
    <source>
        <dbReference type="Pfam" id="PF22600"/>
    </source>
</evidence>
<dbReference type="InterPro" id="IPR043519">
    <property type="entry name" value="NT_sf"/>
</dbReference>
<protein>
    <recommendedName>
        <fullName evidence="1">Poly(A) RNA polymerase mitochondrial-like central palm domain-containing protein</fullName>
    </recommendedName>
</protein>
<name>A0AAV6U880_9ARAC</name>
<dbReference type="SUPFAM" id="SSF81631">
    <property type="entry name" value="PAP/OAS1 substrate-binding domain"/>
    <property type="match status" value="1"/>
</dbReference>
<dbReference type="AlphaFoldDB" id="A0AAV6U880"/>
<feature type="domain" description="Poly(A) RNA polymerase mitochondrial-like central palm" evidence="1">
    <location>
        <begin position="161"/>
        <end position="311"/>
    </location>
</feature>
<dbReference type="GO" id="GO:0031123">
    <property type="term" value="P:RNA 3'-end processing"/>
    <property type="evidence" value="ECO:0007669"/>
    <property type="project" value="TreeGrafter"/>
</dbReference>
<dbReference type="InterPro" id="IPR054708">
    <property type="entry name" value="MTPAP-like_central"/>
</dbReference>
<sequence>MAGVRLHARFSSFEDLDSFRKISTFKVMNKEVFEGIKSTSTFQQQLHLRKKEAERSILIELYNKSHVPHAASTCEQFGEVKNLYTYRGESENVFLLLEFEQEDSLKRLLSQCHYENISDSFTVHSRTVRFENLLHKSAPKLNIKANEEGANRVLSKVKTVSELIEDLYKTEKISELDTRRRYFFCSLVKDSLSGIFPYCDVLPFGSSVNGIGRKGCDLDIMIRLYPLQNNEDSEFCFVSKICIGNVQELQKRSLNILGDFFRTFLPGFSSVKKILHARVPIVKVTHRLLEIECDISVNNMSAILMSEMLYFCGEIDLRVRPLLYAVKKWAKEACVTYDSPGSWITNFGLSLLVVFFLQNRPVPILPSLNDAVNINGAECMPNFHLEYLTPLSELQANASLNTETLAELLNEFLSFIGSCPFNNKHYSILSGKATDKNSGSPMWVQYPLEEDKNVTKNISQKEMMDMCDKALLSSSCLAGNMQLQRTSSDLSSIIGIQNIKNSFSPKNTNLKSVISKEMQKNISRMNRRAS</sequence>
<dbReference type="PANTHER" id="PTHR12271">
    <property type="entry name" value="POLY A POLYMERASE CID PAP -RELATED"/>
    <property type="match status" value="1"/>
</dbReference>
<proteinExistence type="predicted"/>
<evidence type="ECO:0000313" key="2">
    <source>
        <dbReference type="EMBL" id="KAG8179784.1"/>
    </source>
</evidence>
<dbReference type="PANTHER" id="PTHR12271:SF133">
    <property type="entry name" value="POLY(A) RNA POLYMERASE, MITOCHONDRIAL"/>
    <property type="match status" value="1"/>
</dbReference>
<dbReference type="EMBL" id="JAFNEN010000603">
    <property type="protein sequence ID" value="KAG8179784.1"/>
    <property type="molecule type" value="Genomic_DNA"/>
</dbReference>
<accession>A0AAV6U880</accession>